<organism evidence="3 4">
    <name type="scientific">Plesiocystis pacifica SIR-1</name>
    <dbReference type="NCBI Taxonomy" id="391625"/>
    <lineage>
        <taxon>Bacteria</taxon>
        <taxon>Pseudomonadati</taxon>
        <taxon>Myxococcota</taxon>
        <taxon>Polyangia</taxon>
        <taxon>Nannocystales</taxon>
        <taxon>Nannocystaceae</taxon>
        <taxon>Plesiocystis</taxon>
    </lineage>
</organism>
<feature type="domain" description="PilZ" evidence="2">
    <location>
        <begin position="20"/>
        <end position="92"/>
    </location>
</feature>
<dbReference type="STRING" id="391625.PPSIR1_33866"/>
<dbReference type="OrthoDB" id="5514083at2"/>
<evidence type="ECO:0000259" key="2">
    <source>
        <dbReference type="Pfam" id="PF07238"/>
    </source>
</evidence>
<dbReference type="EMBL" id="ABCS01000059">
    <property type="protein sequence ID" value="EDM76746.1"/>
    <property type="molecule type" value="Genomic_DNA"/>
</dbReference>
<reference evidence="3 4" key="1">
    <citation type="submission" date="2007-06" db="EMBL/GenBank/DDBJ databases">
        <authorList>
            <person name="Shimkets L."/>
            <person name="Ferriera S."/>
            <person name="Johnson J."/>
            <person name="Kravitz S."/>
            <person name="Beeson K."/>
            <person name="Sutton G."/>
            <person name="Rogers Y.-H."/>
            <person name="Friedman R."/>
            <person name="Frazier M."/>
            <person name="Venter J.C."/>
        </authorList>
    </citation>
    <scope>NUCLEOTIDE SEQUENCE [LARGE SCALE GENOMIC DNA]</scope>
    <source>
        <strain evidence="3 4">SIR-1</strain>
    </source>
</reference>
<comment type="caution">
    <text evidence="3">The sequence shown here is derived from an EMBL/GenBank/DDBJ whole genome shotgun (WGS) entry which is preliminary data.</text>
</comment>
<keyword evidence="4" id="KW-1185">Reference proteome</keyword>
<protein>
    <recommendedName>
        <fullName evidence="2">PilZ domain-containing protein</fullName>
    </recommendedName>
</protein>
<dbReference type="Pfam" id="PF07238">
    <property type="entry name" value="PilZ"/>
    <property type="match status" value="1"/>
</dbReference>
<sequence>MSINREFAGLEVGGTSGTWVSDLSTTGVFVHTSDILTIGASIELRFSVLLDDPVVVEVLGEVVRHSDDPPGMGIRFTRVDPAMRLRIDECLARRRPIDSGAPLGTPKSAGKRRRTPTRPQGSDSIAAVTGSGRHRQVRSLGGDETGALPIVGTPAPVIDESRDSMSVSGEIGGD</sequence>
<dbReference type="Proteomes" id="UP000005801">
    <property type="component" value="Unassembled WGS sequence"/>
</dbReference>
<gene>
    <name evidence="3" type="ORF">PPSIR1_33866</name>
</gene>
<evidence type="ECO:0000313" key="4">
    <source>
        <dbReference type="Proteomes" id="UP000005801"/>
    </source>
</evidence>
<evidence type="ECO:0000256" key="1">
    <source>
        <dbReference type="SAM" id="MobiDB-lite"/>
    </source>
</evidence>
<proteinExistence type="predicted"/>
<name>A6GBP0_9BACT</name>
<evidence type="ECO:0000313" key="3">
    <source>
        <dbReference type="EMBL" id="EDM76746.1"/>
    </source>
</evidence>
<dbReference type="Gene3D" id="2.40.10.220">
    <property type="entry name" value="predicted glycosyltransferase like domains"/>
    <property type="match status" value="1"/>
</dbReference>
<feature type="region of interest" description="Disordered" evidence="1">
    <location>
        <begin position="96"/>
        <end position="174"/>
    </location>
</feature>
<dbReference type="eggNOG" id="COG3215">
    <property type="taxonomic scope" value="Bacteria"/>
</dbReference>
<dbReference type="GO" id="GO:0035438">
    <property type="term" value="F:cyclic-di-GMP binding"/>
    <property type="evidence" value="ECO:0007669"/>
    <property type="project" value="InterPro"/>
</dbReference>
<accession>A6GBP0</accession>
<dbReference type="SUPFAM" id="SSF141371">
    <property type="entry name" value="PilZ domain-like"/>
    <property type="match status" value="1"/>
</dbReference>
<dbReference type="AlphaFoldDB" id="A6GBP0"/>
<dbReference type="InterPro" id="IPR009875">
    <property type="entry name" value="PilZ_domain"/>
</dbReference>